<sequence>MMMMMMMMMKMMMMVNAPEPCRAMVISEAALGTIESVLPHCDVKSACIHHTQLHYPDTGPTRLSSKSIMPDTRRISC</sequence>
<evidence type="ECO:0008006" key="5">
    <source>
        <dbReference type="Google" id="ProtNLM"/>
    </source>
</evidence>
<proteinExistence type="predicted"/>
<gene>
    <name evidence="3" type="ORF">ElyMa_002161900</name>
</gene>
<evidence type="ECO:0000256" key="2">
    <source>
        <dbReference type="SAM" id="SignalP"/>
    </source>
</evidence>
<feature type="region of interest" description="Disordered" evidence="1">
    <location>
        <begin position="58"/>
        <end position="77"/>
    </location>
</feature>
<organism evidence="3 4">
    <name type="scientific">Elysia marginata</name>
    <dbReference type="NCBI Taxonomy" id="1093978"/>
    <lineage>
        <taxon>Eukaryota</taxon>
        <taxon>Metazoa</taxon>
        <taxon>Spiralia</taxon>
        <taxon>Lophotrochozoa</taxon>
        <taxon>Mollusca</taxon>
        <taxon>Gastropoda</taxon>
        <taxon>Heterobranchia</taxon>
        <taxon>Euthyneura</taxon>
        <taxon>Panpulmonata</taxon>
        <taxon>Sacoglossa</taxon>
        <taxon>Placobranchoidea</taxon>
        <taxon>Plakobranchidae</taxon>
        <taxon>Elysia</taxon>
    </lineage>
</organism>
<comment type="caution">
    <text evidence="3">The sequence shown here is derived from an EMBL/GenBank/DDBJ whole genome shotgun (WGS) entry which is preliminary data.</text>
</comment>
<accession>A0AAV4FLT5</accession>
<dbReference type="Proteomes" id="UP000762676">
    <property type="component" value="Unassembled WGS sequence"/>
</dbReference>
<keyword evidence="4" id="KW-1185">Reference proteome</keyword>
<evidence type="ECO:0000313" key="4">
    <source>
        <dbReference type="Proteomes" id="UP000762676"/>
    </source>
</evidence>
<dbReference type="EMBL" id="BMAT01004488">
    <property type="protein sequence ID" value="GFR74408.1"/>
    <property type="molecule type" value="Genomic_DNA"/>
</dbReference>
<dbReference type="AlphaFoldDB" id="A0AAV4FLT5"/>
<keyword evidence="2" id="KW-0732">Signal</keyword>
<feature type="signal peptide" evidence="2">
    <location>
        <begin position="1"/>
        <end position="23"/>
    </location>
</feature>
<feature type="chain" id="PRO_5043932427" description="Secreted protein" evidence="2">
    <location>
        <begin position="24"/>
        <end position="77"/>
    </location>
</feature>
<evidence type="ECO:0000256" key="1">
    <source>
        <dbReference type="SAM" id="MobiDB-lite"/>
    </source>
</evidence>
<protein>
    <recommendedName>
        <fullName evidence="5">Secreted protein</fullName>
    </recommendedName>
</protein>
<reference evidence="3 4" key="1">
    <citation type="journal article" date="2021" name="Elife">
        <title>Chloroplast acquisition without the gene transfer in kleptoplastic sea slugs, Plakobranchus ocellatus.</title>
        <authorList>
            <person name="Maeda T."/>
            <person name="Takahashi S."/>
            <person name="Yoshida T."/>
            <person name="Shimamura S."/>
            <person name="Takaki Y."/>
            <person name="Nagai Y."/>
            <person name="Toyoda A."/>
            <person name="Suzuki Y."/>
            <person name="Arimoto A."/>
            <person name="Ishii H."/>
            <person name="Satoh N."/>
            <person name="Nishiyama T."/>
            <person name="Hasebe M."/>
            <person name="Maruyama T."/>
            <person name="Minagawa J."/>
            <person name="Obokata J."/>
            <person name="Shigenobu S."/>
        </authorList>
    </citation>
    <scope>NUCLEOTIDE SEQUENCE [LARGE SCALE GENOMIC DNA]</scope>
</reference>
<name>A0AAV4FLT5_9GAST</name>
<evidence type="ECO:0000313" key="3">
    <source>
        <dbReference type="EMBL" id="GFR74408.1"/>
    </source>
</evidence>